<keyword evidence="4" id="KW-1185">Reference proteome</keyword>
<evidence type="ECO:0000256" key="2">
    <source>
        <dbReference type="SAM" id="SignalP"/>
    </source>
</evidence>
<accession>A0A1I2KXD9</accession>
<proteinExistence type="predicted"/>
<feature type="compositionally biased region" description="Low complexity" evidence="1">
    <location>
        <begin position="35"/>
        <end position="57"/>
    </location>
</feature>
<feature type="chain" id="PRO_5038375977" description="Lipoprotein" evidence="2">
    <location>
        <begin position="25"/>
        <end position="222"/>
    </location>
</feature>
<evidence type="ECO:0000256" key="1">
    <source>
        <dbReference type="SAM" id="MobiDB-lite"/>
    </source>
</evidence>
<evidence type="ECO:0000313" key="3">
    <source>
        <dbReference type="EMBL" id="SFF69566.1"/>
    </source>
</evidence>
<dbReference type="AlphaFoldDB" id="A0A1I2KXD9"/>
<dbReference type="Proteomes" id="UP000199323">
    <property type="component" value="Unassembled WGS sequence"/>
</dbReference>
<dbReference type="OrthoDB" id="4204839at2"/>
<evidence type="ECO:0008006" key="5">
    <source>
        <dbReference type="Google" id="ProtNLM"/>
    </source>
</evidence>
<sequence>MTRSSLPIAVALAAAAGLLLTACGGGGSDSSDKIQPSQTATTSAAPVTTTPSPTQAAGPGAPKFDLPSDIKVDFKGFDDSDPTKKAALQDATYAAQSVLELEAKAHSKVTPNFSRFWTGGTGAAFADSLMSQITGKGGITGTYHYYNPVVKTLTDSGNLSVVYCEDQRKAYSKDSATGKVKTTTPSPSDFRQWNLQMTKSASGEWHVFDHKWLKGAKQCQVA</sequence>
<organism evidence="3 4">
    <name type="scientific">Actinacidiphila alni</name>
    <dbReference type="NCBI Taxonomy" id="380248"/>
    <lineage>
        <taxon>Bacteria</taxon>
        <taxon>Bacillati</taxon>
        <taxon>Actinomycetota</taxon>
        <taxon>Actinomycetes</taxon>
        <taxon>Kitasatosporales</taxon>
        <taxon>Streptomycetaceae</taxon>
        <taxon>Actinacidiphila</taxon>
    </lineage>
</organism>
<protein>
    <recommendedName>
        <fullName evidence="5">Lipoprotein</fullName>
    </recommendedName>
</protein>
<dbReference type="EMBL" id="FONG01000024">
    <property type="protein sequence ID" value="SFF69566.1"/>
    <property type="molecule type" value="Genomic_DNA"/>
</dbReference>
<keyword evidence="2" id="KW-0732">Signal</keyword>
<feature type="region of interest" description="Disordered" evidence="1">
    <location>
        <begin position="26"/>
        <end position="66"/>
    </location>
</feature>
<name>A0A1I2KXD9_9ACTN</name>
<feature type="signal peptide" evidence="2">
    <location>
        <begin position="1"/>
        <end position="24"/>
    </location>
</feature>
<reference evidence="3 4" key="1">
    <citation type="submission" date="2016-10" db="EMBL/GenBank/DDBJ databases">
        <authorList>
            <person name="de Groot N.N."/>
        </authorList>
    </citation>
    <scope>NUCLEOTIDE SEQUENCE [LARGE SCALE GENOMIC DNA]</scope>
    <source>
        <strain evidence="3 4">CGMCC 4.3510</strain>
    </source>
</reference>
<evidence type="ECO:0000313" key="4">
    <source>
        <dbReference type="Proteomes" id="UP000199323"/>
    </source>
</evidence>
<dbReference type="PROSITE" id="PS51257">
    <property type="entry name" value="PROKAR_LIPOPROTEIN"/>
    <property type="match status" value="1"/>
</dbReference>
<gene>
    <name evidence="3" type="ORF">SAMN05216251_124136</name>
</gene>
<dbReference type="RefSeq" id="WP_143120676.1">
    <property type="nucleotide sequence ID" value="NZ_FONG01000024.1"/>
</dbReference>